<dbReference type="Proteomes" id="UP001303285">
    <property type="component" value="Unassembled WGS sequence"/>
</dbReference>
<protein>
    <submittedName>
        <fullName evidence="1">Uncharacterized protein</fullName>
    </submittedName>
</protein>
<name>A0ABU5UZ64_NODSP</name>
<organism evidence="1 2">
    <name type="scientific">Nodularia spumigena UHCC 0060</name>
    <dbReference type="NCBI Taxonomy" id="3110300"/>
    <lineage>
        <taxon>Bacteria</taxon>
        <taxon>Bacillati</taxon>
        <taxon>Cyanobacteriota</taxon>
        <taxon>Cyanophyceae</taxon>
        <taxon>Nostocales</taxon>
        <taxon>Nodulariaceae</taxon>
        <taxon>Nodularia</taxon>
    </lineage>
</organism>
<evidence type="ECO:0000313" key="2">
    <source>
        <dbReference type="Proteomes" id="UP001303285"/>
    </source>
</evidence>
<comment type="caution">
    <text evidence="1">The sequence shown here is derived from an EMBL/GenBank/DDBJ whole genome shotgun (WGS) entry which is preliminary data.</text>
</comment>
<evidence type="ECO:0000313" key="1">
    <source>
        <dbReference type="EMBL" id="MEA5611034.1"/>
    </source>
</evidence>
<accession>A0ABU5UZ64</accession>
<dbReference type="RefSeq" id="WP_006197191.1">
    <property type="nucleotide sequence ID" value="NZ_JAYGHK010000162.1"/>
</dbReference>
<gene>
    <name evidence="1" type="ORF">VB695_23735</name>
</gene>
<keyword evidence="2" id="KW-1185">Reference proteome</keyword>
<sequence>MNGTQVIITILKPPMLIKSSPLPCWLNAQNTAVAVALIKFGFLYEGELEGDDIDTTEAVIQGWLVGCKCCENSIVAIFDGAVFSSSHDDESDSELRYNQVKKLIRATLRSYKPFNPYEQLQLFKQDHDQP</sequence>
<proteinExistence type="predicted"/>
<reference evidence="1 2" key="1">
    <citation type="submission" date="2023-12" db="EMBL/GenBank/DDBJ databases">
        <title>Baltic Sea Cyanobacteria.</title>
        <authorList>
            <person name="Delbaje E."/>
            <person name="Fewer D.P."/>
            <person name="Shishido T.K."/>
        </authorList>
    </citation>
    <scope>NUCLEOTIDE SEQUENCE [LARGE SCALE GENOMIC DNA]</scope>
    <source>
        <strain evidence="1 2">UHCC 0060</strain>
    </source>
</reference>
<dbReference type="EMBL" id="JAYGHK010000162">
    <property type="protein sequence ID" value="MEA5611034.1"/>
    <property type="molecule type" value="Genomic_DNA"/>
</dbReference>